<protein>
    <recommendedName>
        <fullName evidence="1">YprB ribonuclease H-like domain-containing protein</fullName>
    </recommendedName>
</protein>
<evidence type="ECO:0000313" key="3">
    <source>
        <dbReference type="Proteomes" id="UP000028725"/>
    </source>
</evidence>
<gene>
    <name evidence="2" type="ORF">DB31_5155</name>
</gene>
<sequence>MMLQRTFQHIPGVGPYREKDLWAQGIRTWDDFPAAGTGAPAISKKSDGVAREYIAKAREALARKDLRGLVELVPSREHWRLYPDFAEDALFFDIETDGREQQVPTVVSLFDSAGLHVFIHGRNMDALPEAMAARRLWVSFNGTCFDAPVLRDYFGESRFPKPDAHIDLRFVTKRLGMGGGLKEIEDSLGMGRPPHLRGVNGWDAVLLWRAYKARGDVEALRFLVEYNLYDAFQLRTLMDVTYNKGADELNQDVPRLPVFHRGDVLYDVSKLILELGPTERDMETIARVRSQDRDLREL</sequence>
<dbReference type="Pfam" id="PF13482">
    <property type="entry name" value="RNase_H_2"/>
    <property type="match status" value="1"/>
</dbReference>
<dbReference type="PANTHER" id="PTHR38462:SF1">
    <property type="entry name" value="YPRB RIBONUCLEASE H-LIKE DOMAIN-CONTAINING PROTEIN"/>
    <property type="match status" value="1"/>
</dbReference>
<dbReference type="InterPro" id="IPR038720">
    <property type="entry name" value="YprB_RNase_H-like_dom"/>
</dbReference>
<dbReference type="InterPro" id="IPR012337">
    <property type="entry name" value="RNaseH-like_sf"/>
</dbReference>
<dbReference type="EMBL" id="JMCB01000003">
    <property type="protein sequence ID" value="KFE70113.1"/>
    <property type="molecule type" value="Genomic_DNA"/>
</dbReference>
<organism evidence="2 3">
    <name type="scientific">Hyalangium minutum</name>
    <dbReference type="NCBI Taxonomy" id="394096"/>
    <lineage>
        <taxon>Bacteria</taxon>
        <taxon>Pseudomonadati</taxon>
        <taxon>Myxococcota</taxon>
        <taxon>Myxococcia</taxon>
        <taxon>Myxococcales</taxon>
        <taxon>Cystobacterineae</taxon>
        <taxon>Archangiaceae</taxon>
        <taxon>Hyalangium</taxon>
    </lineage>
</organism>
<comment type="caution">
    <text evidence="2">The sequence shown here is derived from an EMBL/GenBank/DDBJ whole genome shotgun (WGS) entry which is preliminary data.</text>
</comment>
<accession>A0A085WR00</accession>
<dbReference type="STRING" id="394096.DB31_5155"/>
<proteinExistence type="predicted"/>
<feature type="domain" description="YprB ribonuclease H-like" evidence="1">
    <location>
        <begin position="90"/>
        <end position="240"/>
    </location>
</feature>
<dbReference type="PANTHER" id="PTHR38462">
    <property type="entry name" value="EXONUCLEASE-LIKE PROTEIN"/>
    <property type="match status" value="1"/>
</dbReference>
<evidence type="ECO:0000313" key="2">
    <source>
        <dbReference type="EMBL" id="KFE70113.1"/>
    </source>
</evidence>
<dbReference type="PATRIC" id="fig|394096.3.peg.1637"/>
<evidence type="ECO:0000259" key="1">
    <source>
        <dbReference type="Pfam" id="PF13482"/>
    </source>
</evidence>
<keyword evidence="3" id="KW-1185">Reference proteome</keyword>
<name>A0A085WR00_9BACT</name>
<dbReference type="Proteomes" id="UP000028725">
    <property type="component" value="Unassembled WGS sequence"/>
</dbReference>
<dbReference type="AlphaFoldDB" id="A0A085WR00"/>
<reference evidence="2 3" key="1">
    <citation type="submission" date="2014-04" db="EMBL/GenBank/DDBJ databases">
        <title>Genome assembly of Hyalangium minutum DSM 14724.</title>
        <authorList>
            <person name="Sharma G."/>
            <person name="Subramanian S."/>
        </authorList>
    </citation>
    <scope>NUCLEOTIDE SEQUENCE [LARGE SCALE GENOMIC DNA]</scope>
    <source>
        <strain evidence="2 3">DSM 14724</strain>
    </source>
</reference>
<dbReference type="SUPFAM" id="SSF53098">
    <property type="entry name" value="Ribonuclease H-like"/>
    <property type="match status" value="1"/>
</dbReference>